<organism evidence="12 13">
    <name type="scientific">Bursaphelenchus okinawaensis</name>
    <dbReference type="NCBI Taxonomy" id="465554"/>
    <lineage>
        <taxon>Eukaryota</taxon>
        <taxon>Metazoa</taxon>
        <taxon>Ecdysozoa</taxon>
        <taxon>Nematoda</taxon>
        <taxon>Chromadorea</taxon>
        <taxon>Rhabditida</taxon>
        <taxon>Tylenchina</taxon>
        <taxon>Tylenchomorpha</taxon>
        <taxon>Aphelenchoidea</taxon>
        <taxon>Aphelenchoididae</taxon>
        <taxon>Bursaphelenchus</taxon>
    </lineage>
</organism>
<keyword evidence="9 10" id="KW-0472">Membrane</keyword>
<keyword evidence="3 10" id="KW-0812">Transmembrane</keyword>
<keyword evidence="7" id="KW-0862">Zinc</keyword>
<feature type="transmembrane region" description="Helical" evidence="10">
    <location>
        <begin position="135"/>
        <end position="156"/>
    </location>
</feature>
<evidence type="ECO:0000256" key="5">
    <source>
        <dbReference type="ARBA" id="ARBA00022771"/>
    </source>
</evidence>
<evidence type="ECO:0000256" key="3">
    <source>
        <dbReference type="ARBA" id="ARBA00022692"/>
    </source>
</evidence>
<evidence type="ECO:0000256" key="10">
    <source>
        <dbReference type="SAM" id="Phobius"/>
    </source>
</evidence>
<comment type="subcellular location">
    <subcellularLocation>
        <location evidence="1">Membrane</location>
        <topology evidence="1">Multi-pass membrane protein</topology>
    </subcellularLocation>
</comment>
<accession>A0A811LJF8</accession>
<dbReference type="Pfam" id="PF12906">
    <property type="entry name" value="RINGv"/>
    <property type="match status" value="1"/>
</dbReference>
<evidence type="ECO:0000256" key="4">
    <source>
        <dbReference type="ARBA" id="ARBA00022723"/>
    </source>
</evidence>
<dbReference type="GO" id="GO:0004842">
    <property type="term" value="F:ubiquitin-protein transferase activity"/>
    <property type="evidence" value="ECO:0007669"/>
    <property type="project" value="TreeGrafter"/>
</dbReference>
<evidence type="ECO:0000256" key="1">
    <source>
        <dbReference type="ARBA" id="ARBA00004141"/>
    </source>
</evidence>
<dbReference type="AlphaFoldDB" id="A0A811LJF8"/>
<evidence type="ECO:0000313" key="13">
    <source>
        <dbReference type="Proteomes" id="UP000614601"/>
    </source>
</evidence>
<evidence type="ECO:0000256" key="9">
    <source>
        <dbReference type="ARBA" id="ARBA00023136"/>
    </source>
</evidence>
<proteinExistence type="predicted"/>
<dbReference type="EMBL" id="CAJFDH010000006">
    <property type="protein sequence ID" value="CAD5228266.1"/>
    <property type="molecule type" value="Genomic_DNA"/>
</dbReference>
<dbReference type="SMART" id="SM00744">
    <property type="entry name" value="RINGv"/>
    <property type="match status" value="1"/>
</dbReference>
<dbReference type="Gene3D" id="3.30.40.10">
    <property type="entry name" value="Zinc/RING finger domain, C3HC4 (zinc finger)"/>
    <property type="match status" value="1"/>
</dbReference>
<keyword evidence="8 10" id="KW-1133">Transmembrane helix</keyword>
<reference evidence="12" key="1">
    <citation type="submission" date="2020-09" db="EMBL/GenBank/DDBJ databases">
        <authorList>
            <person name="Kikuchi T."/>
        </authorList>
    </citation>
    <scope>NUCLEOTIDE SEQUENCE</scope>
    <source>
        <strain evidence="12">SH1</strain>
    </source>
</reference>
<keyword evidence="5" id="KW-0863">Zinc-finger</keyword>
<name>A0A811LJF8_9BILA</name>
<keyword evidence="2" id="KW-0808">Transferase</keyword>
<dbReference type="Proteomes" id="UP000614601">
    <property type="component" value="Unassembled WGS sequence"/>
</dbReference>
<keyword evidence="6" id="KW-0833">Ubl conjugation pathway</keyword>
<keyword evidence="13" id="KW-1185">Reference proteome</keyword>
<evidence type="ECO:0000256" key="2">
    <source>
        <dbReference type="ARBA" id="ARBA00022679"/>
    </source>
</evidence>
<evidence type="ECO:0000259" key="11">
    <source>
        <dbReference type="PROSITE" id="PS51292"/>
    </source>
</evidence>
<evidence type="ECO:0000256" key="6">
    <source>
        <dbReference type="ARBA" id="ARBA00022786"/>
    </source>
</evidence>
<protein>
    <recommendedName>
        <fullName evidence="11">RING-CH-type domain-containing protein</fullName>
    </recommendedName>
</protein>
<dbReference type="EMBL" id="CAJFCW020000006">
    <property type="protein sequence ID" value="CAG9124292.1"/>
    <property type="molecule type" value="Genomic_DNA"/>
</dbReference>
<dbReference type="PROSITE" id="PS51292">
    <property type="entry name" value="ZF_RING_CH"/>
    <property type="match status" value="1"/>
</dbReference>
<dbReference type="GO" id="GO:0016567">
    <property type="term" value="P:protein ubiquitination"/>
    <property type="evidence" value="ECO:0007669"/>
    <property type="project" value="TreeGrafter"/>
</dbReference>
<evidence type="ECO:0000313" key="12">
    <source>
        <dbReference type="EMBL" id="CAD5228266.1"/>
    </source>
</evidence>
<dbReference type="SUPFAM" id="SSF57850">
    <property type="entry name" value="RING/U-box"/>
    <property type="match status" value="1"/>
</dbReference>
<evidence type="ECO:0000256" key="8">
    <source>
        <dbReference type="ARBA" id="ARBA00022989"/>
    </source>
</evidence>
<comment type="caution">
    <text evidence="12">The sequence shown here is derived from an EMBL/GenBank/DDBJ whole genome shotgun (WGS) entry which is preliminary data.</text>
</comment>
<keyword evidence="4" id="KW-0479">Metal-binding</keyword>
<dbReference type="Proteomes" id="UP000783686">
    <property type="component" value="Unassembled WGS sequence"/>
</dbReference>
<dbReference type="PANTHER" id="PTHR46065:SF3">
    <property type="entry name" value="FI20425P1"/>
    <property type="match status" value="1"/>
</dbReference>
<dbReference type="GO" id="GO:0008270">
    <property type="term" value="F:zinc ion binding"/>
    <property type="evidence" value="ECO:0007669"/>
    <property type="project" value="UniProtKB-KW"/>
</dbReference>
<dbReference type="InterPro" id="IPR013083">
    <property type="entry name" value="Znf_RING/FYVE/PHD"/>
</dbReference>
<feature type="transmembrane region" description="Helical" evidence="10">
    <location>
        <begin position="93"/>
        <end position="115"/>
    </location>
</feature>
<gene>
    <name evidence="12" type="ORF">BOKJ2_LOCUS12592</name>
</gene>
<sequence>MSMWRRPPSSSAHNFESTSSAVVCRICQSETGQMVRPCACDGSMGTIHENCLNQWWSASGKDMCEICLTKYARTGRVLKPITQWSRPVFTITIFYEALAFVTLCTSISQMFILIKERQTFERVRDIDGGPRTHDWVRFIVLALIISTLLLLVFRLVRKACRYIRNQYIVRFTEHQIHRQRNKI</sequence>
<evidence type="ECO:0000256" key="7">
    <source>
        <dbReference type="ARBA" id="ARBA00022833"/>
    </source>
</evidence>
<dbReference type="OrthoDB" id="273089at2759"/>
<dbReference type="PANTHER" id="PTHR46065">
    <property type="entry name" value="E3 UBIQUITIN-PROTEIN LIGASE MARCH 2/3 FAMILY MEMBER"/>
    <property type="match status" value="1"/>
</dbReference>
<feature type="domain" description="RING-CH-type" evidence="11">
    <location>
        <begin position="16"/>
        <end position="74"/>
    </location>
</feature>
<dbReference type="InterPro" id="IPR011016">
    <property type="entry name" value="Znf_RING-CH"/>
</dbReference>
<dbReference type="GO" id="GO:0016020">
    <property type="term" value="C:membrane"/>
    <property type="evidence" value="ECO:0007669"/>
    <property type="project" value="UniProtKB-SubCell"/>
</dbReference>